<dbReference type="AlphaFoldDB" id="X0W1F9"/>
<organism evidence="1">
    <name type="scientific">marine sediment metagenome</name>
    <dbReference type="NCBI Taxonomy" id="412755"/>
    <lineage>
        <taxon>unclassified sequences</taxon>
        <taxon>metagenomes</taxon>
        <taxon>ecological metagenomes</taxon>
    </lineage>
</organism>
<name>X0W1F9_9ZZZZ</name>
<gene>
    <name evidence="1" type="ORF">S01H1_57161</name>
</gene>
<comment type="caution">
    <text evidence="1">The sequence shown here is derived from an EMBL/GenBank/DDBJ whole genome shotgun (WGS) entry which is preliminary data.</text>
</comment>
<evidence type="ECO:0000313" key="1">
    <source>
        <dbReference type="EMBL" id="GAG24385.1"/>
    </source>
</evidence>
<proteinExistence type="predicted"/>
<protein>
    <submittedName>
        <fullName evidence="1">Uncharacterized protein</fullName>
    </submittedName>
</protein>
<feature type="non-terminal residue" evidence="1">
    <location>
        <position position="61"/>
    </location>
</feature>
<sequence length="61" mass="6645">MIGEIERWNKVIERQEDMLGNVESRAYTATFHVSPDGAGTDGLSWRTAFTTVNGALDAAST</sequence>
<accession>X0W1F9</accession>
<reference evidence="1" key="1">
    <citation type="journal article" date="2014" name="Front. Microbiol.">
        <title>High frequency of phylogenetically diverse reductive dehalogenase-homologous genes in deep subseafloor sedimentary metagenomes.</title>
        <authorList>
            <person name="Kawai M."/>
            <person name="Futagami T."/>
            <person name="Toyoda A."/>
            <person name="Takaki Y."/>
            <person name="Nishi S."/>
            <person name="Hori S."/>
            <person name="Arai W."/>
            <person name="Tsubouchi T."/>
            <person name="Morono Y."/>
            <person name="Uchiyama I."/>
            <person name="Ito T."/>
            <person name="Fujiyama A."/>
            <person name="Inagaki F."/>
            <person name="Takami H."/>
        </authorList>
    </citation>
    <scope>NUCLEOTIDE SEQUENCE</scope>
    <source>
        <strain evidence="1">Expedition CK06-06</strain>
    </source>
</reference>
<dbReference type="EMBL" id="BARS01037267">
    <property type="protein sequence ID" value="GAG24385.1"/>
    <property type="molecule type" value="Genomic_DNA"/>
</dbReference>